<gene>
    <name evidence="8" type="ORF">JI62_12590</name>
</gene>
<dbReference type="SUPFAM" id="SSF53613">
    <property type="entry name" value="Ribokinase-like"/>
    <property type="match status" value="1"/>
</dbReference>
<dbReference type="Pfam" id="PF00294">
    <property type="entry name" value="PfkB"/>
    <property type="match status" value="1"/>
</dbReference>
<dbReference type="InterPro" id="IPR022463">
    <property type="entry name" value="1-PFruKinase"/>
</dbReference>
<dbReference type="EMBL" id="JPUA01000034">
    <property type="protein sequence ID" value="OWV28528.1"/>
    <property type="molecule type" value="Genomic_DNA"/>
</dbReference>
<dbReference type="Proteomes" id="UP000197334">
    <property type="component" value="Unassembled WGS sequence"/>
</dbReference>
<dbReference type="PANTHER" id="PTHR46566:SF5">
    <property type="entry name" value="1-PHOSPHOFRUCTOKINASE"/>
    <property type="match status" value="1"/>
</dbReference>
<protein>
    <recommendedName>
        <fullName evidence="6">Phosphofructokinase</fullName>
    </recommendedName>
</protein>
<evidence type="ECO:0000313" key="8">
    <source>
        <dbReference type="EMBL" id="OWV28528.1"/>
    </source>
</evidence>
<keyword evidence="2 6" id="KW-0808">Transferase</keyword>
<comment type="similarity">
    <text evidence="1 6">Belongs to the carbohydrate kinase PfkB family.</text>
</comment>
<accession>A0A246RWJ0</accession>
<evidence type="ECO:0000256" key="4">
    <source>
        <dbReference type="ARBA" id="ARBA00022777"/>
    </source>
</evidence>
<dbReference type="Gene3D" id="3.40.1190.20">
    <property type="match status" value="1"/>
</dbReference>
<dbReference type="PANTHER" id="PTHR46566">
    <property type="entry name" value="1-PHOSPHOFRUCTOKINASE-RELATED"/>
    <property type="match status" value="1"/>
</dbReference>
<keyword evidence="3" id="KW-0547">Nucleotide-binding</keyword>
<dbReference type="NCBIfam" id="TIGR03828">
    <property type="entry name" value="pfkB"/>
    <property type="match status" value="1"/>
</dbReference>
<organism evidence="8 9">
    <name type="scientific">Halomonas campaniensis</name>
    <dbReference type="NCBI Taxonomy" id="213554"/>
    <lineage>
        <taxon>Bacteria</taxon>
        <taxon>Pseudomonadati</taxon>
        <taxon>Pseudomonadota</taxon>
        <taxon>Gammaproteobacteria</taxon>
        <taxon>Oceanospirillales</taxon>
        <taxon>Halomonadaceae</taxon>
        <taxon>Halomonas</taxon>
    </lineage>
</organism>
<dbReference type="GO" id="GO:0044281">
    <property type="term" value="P:small molecule metabolic process"/>
    <property type="evidence" value="ECO:0007669"/>
    <property type="project" value="UniProtKB-ARBA"/>
</dbReference>
<evidence type="ECO:0000256" key="6">
    <source>
        <dbReference type="PIRNR" id="PIRNR000535"/>
    </source>
</evidence>
<evidence type="ECO:0000256" key="2">
    <source>
        <dbReference type="ARBA" id="ARBA00022679"/>
    </source>
</evidence>
<keyword evidence="5" id="KW-0067">ATP-binding</keyword>
<proteinExistence type="inferred from homology"/>
<evidence type="ECO:0000259" key="7">
    <source>
        <dbReference type="Pfam" id="PF00294"/>
    </source>
</evidence>
<sequence>MARVLCITLNPALDLAFNLDALVLGSVNRPTSAQLEAAGKGVNVARVLAGLGHDVTVSGFLGADNDTPFQLAFTQYSLTDTFVRVPGETRINAKIAEQSGRVTDINGPGMPIDATHLQALIDTLNTELSSATPPQAVVVAGSLPPGLSLDDFSALLNHLNDSGVPLWVDTSGPALNAAIATHPAGVKPNENELAEWAGEDMTSSDARLNAAKRLHKSGIANALISAGAEGVLWVNAQGAWHATPPKVTATNTVCAGDTFIAGMLHGLLTHQNGQQDAEQTLRFATALSAEAVRHVGVGNPHAADFDSLQQHTRIRRLDDTITEGATL</sequence>
<keyword evidence="9" id="KW-1185">Reference proteome</keyword>
<dbReference type="GO" id="GO:0016052">
    <property type="term" value="P:carbohydrate catabolic process"/>
    <property type="evidence" value="ECO:0007669"/>
    <property type="project" value="UniProtKB-ARBA"/>
</dbReference>
<dbReference type="GO" id="GO:0008662">
    <property type="term" value="F:1-phosphofructokinase activity"/>
    <property type="evidence" value="ECO:0007669"/>
    <property type="project" value="InterPro"/>
</dbReference>
<dbReference type="InterPro" id="IPR029056">
    <property type="entry name" value="Ribokinase-like"/>
</dbReference>
<dbReference type="FunFam" id="3.40.1190.20:FF:000001">
    <property type="entry name" value="Phosphofructokinase"/>
    <property type="match status" value="1"/>
</dbReference>
<dbReference type="RefSeq" id="WP_088700519.1">
    <property type="nucleotide sequence ID" value="NZ_JPUA01000034.1"/>
</dbReference>
<evidence type="ECO:0000313" key="9">
    <source>
        <dbReference type="Proteomes" id="UP000197334"/>
    </source>
</evidence>
<evidence type="ECO:0000256" key="3">
    <source>
        <dbReference type="ARBA" id="ARBA00022741"/>
    </source>
</evidence>
<reference evidence="8 9" key="1">
    <citation type="submission" date="2014-08" db="EMBL/GenBank/DDBJ databases">
        <title>Draft genome sequence of a novel L-asparaginase producing marine bacterium, Halomonas campaniensis.</title>
        <authorList>
            <person name="Sundarakrishnan B."/>
            <person name="Moushumi Priya A."/>
            <person name="Raman G."/>
            <person name="Sakthivel N."/>
            <person name="Park S."/>
            <person name="Jayachandran S."/>
        </authorList>
    </citation>
    <scope>NUCLEOTIDE SEQUENCE [LARGE SCALE GENOMIC DNA]</scope>
    <source>
        <strain evidence="8 9">SK03</strain>
    </source>
</reference>
<dbReference type="CDD" id="cd01164">
    <property type="entry name" value="FruK_PfkB_like"/>
    <property type="match status" value="1"/>
</dbReference>
<dbReference type="PIRSF" id="PIRSF000535">
    <property type="entry name" value="1PFK/6PFK/LacC"/>
    <property type="match status" value="1"/>
</dbReference>
<dbReference type="GO" id="GO:0005829">
    <property type="term" value="C:cytosol"/>
    <property type="evidence" value="ECO:0007669"/>
    <property type="project" value="TreeGrafter"/>
</dbReference>
<comment type="caution">
    <text evidence="8">The sequence shown here is derived from an EMBL/GenBank/DDBJ whole genome shotgun (WGS) entry which is preliminary data.</text>
</comment>
<dbReference type="OrthoDB" id="9801219at2"/>
<dbReference type="InterPro" id="IPR017583">
    <property type="entry name" value="Tagatose/fructose_Pkinase"/>
</dbReference>
<evidence type="ECO:0000256" key="5">
    <source>
        <dbReference type="ARBA" id="ARBA00022840"/>
    </source>
</evidence>
<dbReference type="InterPro" id="IPR011611">
    <property type="entry name" value="PfkB_dom"/>
</dbReference>
<feature type="domain" description="Carbohydrate kinase PfkB" evidence="7">
    <location>
        <begin position="10"/>
        <end position="300"/>
    </location>
</feature>
<keyword evidence="4 8" id="KW-0418">Kinase</keyword>
<dbReference type="GO" id="GO:0005524">
    <property type="term" value="F:ATP binding"/>
    <property type="evidence" value="ECO:0007669"/>
    <property type="project" value="UniProtKB-KW"/>
</dbReference>
<dbReference type="AlphaFoldDB" id="A0A246RWJ0"/>
<dbReference type="NCBIfam" id="TIGR03168">
    <property type="entry name" value="1-PFK"/>
    <property type="match status" value="1"/>
</dbReference>
<name>A0A246RWJ0_9GAMM</name>
<evidence type="ECO:0000256" key="1">
    <source>
        <dbReference type="ARBA" id="ARBA00010688"/>
    </source>
</evidence>